<sequence>MSETPVKVLVFSDNSTTRQAVITGVGFKASKDTAPIEWLQAATKFGVLELVDNNSDIAVLVLDGETQKEGGMSVAKELAGTRQDVPPILMLTARPQDDWLATWAGASRIVSAPFDSQELQEALAELLRQRR</sequence>
<name>A0A6N2TEN0_9ACTO</name>
<dbReference type="InterPro" id="IPR011006">
    <property type="entry name" value="CheY-like_superfamily"/>
</dbReference>
<feature type="modified residue" description="4-aspartylphosphate" evidence="1">
    <location>
        <position position="63"/>
    </location>
</feature>
<dbReference type="PROSITE" id="PS50110">
    <property type="entry name" value="RESPONSE_REGULATORY"/>
    <property type="match status" value="1"/>
</dbReference>
<dbReference type="SUPFAM" id="SSF52172">
    <property type="entry name" value="CheY-like"/>
    <property type="match status" value="1"/>
</dbReference>
<proteinExistence type="predicted"/>
<evidence type="ECO:0000259" key="2">
    <source>
        <dbReference type="PROSITE" id="PS50110"/>
    </source>
</evidence>
<dbReference type="EMBL" id="CACRSM010000002">
    <property type="protein sequence ID" value="VYT03072.1"/>
    <property type="molecule type" value="Genomic_DNA"/>
</dbReference>
<evidence type="ECO:0000313" key="3">
    <source>
        <dbReference type="EMBL" id="VYT03072.1"/>
    </source>
</evidence>
<organism evidence="3">
    <name type="scientific">Schaalia odontolytica</name>
    <dbReference type="NCBI Taxonomy" id="1660"/>
    <lineage>
        <taxon>Bacteria</taxon>
        <taxon>Bacillati</taxon>
        <taxon>Actinomycetota</taxon>
        <taxon>Actinomycetes</taxon>
        <taxon>Actinomycetales</taxon>
        <taxon>Actinomycetaceae</taxon>
        <taxon>Schaalia</taxon>
    </lineage>
</organism>
<reference evidence="3" key="1">
    <citation type="submission" date="2019-11" db="EMBL/GenBank/DDBJ databases">
        <authorList>
            <person name="Feng L."/>
        </authorList>
    </citation>
    <scope>NUCLEOTIDE SEQUENCE</scope>
    <source>
        <strain evidence="3">AodontolyticusLFYP35</strain>
    </source>
</reference>
<evidence type="ECO:0000256" key="1">
    <source>
        <dbReference type="PROSITE-ProRule" id="PRU00169"/>
    </source>
</evidence>
<dbReference type="AlphaFoldDB" id="A0A6N2TEN0"/>
<protein>
    <submittedName>
        <fullName evidence="3">Putative response regulatory protein/MT3230</fullName>
    </submittedName>
</protein>
<dbReference type="GO" id="GO:0000160">
    <property type="term" value="P:phosphorelay signal transduction system"/>
    <property type="evidence" value="ECO:0007669"/>
    <property type="project" value="InterPro"/>
</dbReference>
<keyword evidence="1" id="KW-0597">Phosphoprotein</keyword>
<feature type="domain" description="Response regulatory" evidence="2">
    <location>
        <begin position="7"/>
        <end position="127"/>
    </location>
</feature>
<accession>A0A6N2TEN0</accession>
<dbReference type="InterPro" id="IPR001789">
    <property type="entry name" value="Sig_transdc_resp-reg_receiver"/>
</dbReference>
<gene>
    <name evidence="3" type="ORF">AOLFYP35_01282</name>
</gene>
<dbReference type="Gene3D" id="3.40.50.2300">
    <property type="match status" value="1"/>
</dbReference>